<dbReference type="STRING" id="158607.A0A2P5IC90"/>
<feature type="compositionally biased region" description="Basic and acidic residues" evidence="1">
    <location>
        <begin position="408"/>
        <end position="423"/>
    </location>
</feature>
<feature type="compositionally biased region" description="Acidic residues" evidence="1">
    <location>
        <begin position="324"/>
        <end position="338"/>
    </location>
</feature>
<proteinExistence type="predicted"/>
<dbReference type="AlphaFoldDB" id="A0A2P5IC90"/>
<feature type="region of interest" description="Disordered" evidence="1">
    <location>
        <begin position="86"/>
        <end position="238"/>
    </location>
</feature>
<evidence type="ECO:0008006" key="4">
    <source>
        <dbReference type="Google" id="ProtNLM"/>
    </source>
</evidence>
<feature type="region of interest" description="Disordered" evidence="1">
    <location>
        <begin position="256"/>
        <end position="592"/>
    </location>
</feature>
<feature type="compositionally biased region" description="Low complexity" evidence="1">
    <location>
        <begin position="372"/>
        <end position="387"/>
    </location>
</feature>
<dbReference type="InParanoid" id="A0A2P5IC90"/>
<evidence type="ECO:0000313" key="2">
    <source>
        <dbReference type="EMBL" id="POS80113.1"/>
    </source>
</evidence>
<dbReference type="EMBL" id="MAVT02000069">
    <property type="protein sequence ID" value="POS80113.1"/>
    <property type="molecule type" value="Genomic_DNA"/>
</dbReference>
<sequence>MTNAPMTKTDQEAEEHYTRLHIAPLNPELLKVIVPQTVLPKARSISYHTLQAFPEQPYGFIELPSTDAQTIKSKLNGAVLKGVKIRVEPARPDNMPKPDPDPTIGAGAGGDPERKSKKSKTEKREKKRKRDPQEIAGIELEGGRKIKRGWTVTPDEAKAKNKKEKEKEREKANSKPGKDKKEKEGKEKKDKKKRRKDAESAYTDGPECLVKTQLPPNKRDVVAGDSKGEAKKSKKHKKYEVVVHEFENTTKFPTYFKASKGTTSSGTGYDFEEGKGWVDSDGNVVEKIKSTRPQGLPKTLVEKKTAEGGDEDDTTSSSGSSSDEKEEDSQAEEDDDNSDAAAASKRKKEPNSVHPALKSLAINVATSTGLESPQNSARPKSSSSARSLTIKIPPATPSTNKVHPLEALYKRQKQDEAADKADSAGDQPFSFFSGQDVEEEDNNGLDHGDVVSGSGDGPGDGNDQNSSQADPFQGSQPPMTPFSKQDFEWRGMRSAAPTPDTAHPSRYSRIWPLRDDREGSLGIPEGEEHDDHLDSPVGARQASDGKGEPTNPSTDFHKWFYENRGDLNRSWTKRRKTTAKQKRYRENKARAT</sequence>
<feature type="compositionally biased region" description="Basic and acidic residues" evidence="1">
    <location>
        <begin position="86"/>
        <end position="100"/>
    </location>
</feature>
<feature type="compositionally biased region" description="Basic residues" evidence="1">
    <location>
        <begin position="571"/>
        <end position="583"/>
    </location>
</feature>
<protein>
    <recommendedName>
        <fullName evidence="4">Suppressor protein SRP40</fullName>
    </recommendedName>
</protein>
<feature type="compositionally biased region" description="Basic and acidic residues" evidence="1">
    <location>
        <begin position="272"/>
        <end position="289"/>
    </location>
</feature>
<gene>
    <name evidence="2" type="ORF">DHEL01_v201485</name>
</gene>
<reference evidence="2" key="1">
    <citation type="submission" date="2017-09" db="EMBL/GenBank/DDBJ databases">
        <title>Polyketide synthases of a Diaporthe helianthi virulent isolate.</title>
        <authorList>
            <person name="Baroncelli R."/>
        </authorList>
    </citation>
    <scope>NUCLEOTIDE SEQUENCE [LARGE SCALE GENOMIC DNA]</scope>
    <source>
        <strain evidence="2">7/96</strain>
    </source>
</reference>
<organism evidence="2 3">
    <name type="scientific">Diaporthe helianthi</name>
    <dbReference type="NCBI Taxonomy" id="158607"/>
    <lineage>
        <taxon>Eukaryota</taxon>
        <taxon>Fungi</taxon>
        <taxon>Dikarya</taxon>
        <taxon>Ascomycota</taxon>
        <taxon>Pezizomycotina</taxon>
        <taxon>Sordariomycetes</taxon>
        <taxon>Sordariomycetidae</taxon>
        <taxon>Diaporthales</taxon>
        <taxon>Diaporthaceae</taxon>
        <taxon>Diaporthe</taxon>
    </lineage>
</organism>
<feature type="compositionally biased region" description="Polar residues" evidence="1">
    <location>
        <begin position="468"/>
        <end position="477"/>
    </location>
</feature>
<evidence type="ECO:0000313" key="3">
    <source>
        <dbReference type="Proteomes" id="UP000094444"/>
    </source>
</evidence>
<name>A0A2P5IC90_DIAHE</name>
<feature type="compositionally biased region" description="Basic and acidic residues" evidence="1">
    <location>
        <begin position="555"/>
        <end position="567"/>
    </location>
</feature>
<comment type="caution">
    <text evidence="2">The sequence shown here is derived from an EMBL/GenBank/DDBJ whole genome shotgun (WGS) entry which is preliminary data.</text>
</comment>
<accession>A0A2P5IC90</accession>
<keyword evidence="3" id="KW-1185">Reference proteome</keyword>
<evidence type="ECO:0000256" key="1">
    <source>
        <dbReference type="SAM" id="MobiDB-lite"/>
    </source>
</evidence>
<dbReference type="OrthoDB" id="3595585at2759"/>
<dbReference type="Proteomes" id="UP000094444">
    <property type="component" value="Unassembled WGS sequence"/>
</dbReference>
<feature type="compositionally biased region" description="Basic and acidic residues" evidence="1">
    <location>
        <begin position="217"/>
        <end position="231"/>
    </location>
</feature>
<feature type="compositionally biased region" description="Basic and acidic residues" evidence="1">
    <location>
        <begin position="155"/>
        <end position="188"/>
    </location>
</feature>
<feature type="compositionally biased region" description="Basic residues" evidence="1">
    <location>
        <begin position="115"/>
        <end position="130"/>
    </location>
</feature>